<dbReference type="Proteomes" id="UP000187266">
    <property type="component" value="Chromosome"/>
</dbReference>
<protein>
    <submittedName>
        <fullName evidence="1">Gamma-glutamyltransferase</fullName>
    </submittedName>
</protein>
<dbReference type="STRING" id="1267768.BV394_04770"/>
<keyword evidence="2" id="KW-1185">Reference proteome</keyword>
<dbReference type="InterPro" id="IPR043137">
    <property type="entry name" value="GGT_ssub_C"/>
</dbReference>
<dbReference type="InterPro" id="IPR029055">
    <property type="entry name" value="Ntn_hydrolases_N"/>
</dbReference>
<gene>
    <name evidence="1" type="ORF">BV394_04770</name>
</gene>
<dbReference type="PANTHER" id="PTHR43881">
    <property type="entry name" value="GAMMA-GLUTAMYLTRANSPEPTIDASE (AFU_ORTHOLOGUE AFUA_4G13580)"/>
    <property type="match status" value="1"/>
</dbReference>
<dbReference type="Pfam" id="PF01019">
    <property type="entry name" value="G_glu_transpept"/>
    <property type="match status" value="1"/>
</dbReference>
<evidence type="ECO:0000313" key="2">
    <source>
        <dbReference type="Proteomes" id="UP000187266"/>
    </source>
</evidence>
<dbReference type="AlphaFoldDB" id="A0A1U7DGM0"/>
<evidence type="ECO:0000313" key="1">
    <source>
        <dbReference type="EMBL" id="APX89111.1"/>
    </source>
</evidence>
<dbReference type="SUPFAM" id="SSF56235">
    <property type="entry name" value="N-terminal nucleophile aminohydrolases (Ntn hydrolases)"/>
    <property type="match status" value="1"/>
</dbReference>
<dbReference type="EMBL" id="CP019124">
    <property type="protein sequence ID" value="APX89111.1"/>
    <property type="molecule type" value="Genomic_DNA"/>
</dbReference>
<dbReference type="InterPro" id="IPR043138">
    <property type="entry name" value="GGT_lsub"/>
</dbReference>
<accession>A0A2M9DF63</accession>
<dbReference type="OrthoDB" id="9781342at2"/>
<name>A0A1U7DGM0_9RHOB</name>
<dbReference type="PANTHER" id="PTHR43881:SF5">
    <property type="entry name" value="GAMMA-GLUTAMYLTRANSPEPTIDASE"/>
    <property type="match status" value="1"/>
</dbReference>
<accession>A0A1U7DGM0</accession>
<dbReference type="Gene3D" id="3.60.20.40">
    <property type="match status" value="1"/>
</dbReference>
<dbReference type="PRINTS" id="PR01210">
    <property type="entry name" value="GGTRANSPTASE"/>
</dbReference>
<reference evidence="1 2" key="1">
    <citation type="submission" date="2017-01" db="EMBL/GenBank/DDBJ databases">
        <title>Genomic analysis of Xuhuaishuia manganoxidans DY6-4.</title>
        <authorList>
            <person name="Wang X."/>
        </authorList>
    </citation>
    <scope>NUCLEOTIDE SEQUENCE [LARGE SCALE GENOMIC DNA]</scope>
    <source>
        <strain evidence="1 2">DY6-4</strain>
    </source>
</reference>
<dbReference type="Gene3D" id="1.10.246.130">
    <property type="match status" value="1"/>
</dbReference>
<dbReference type="RefSeq" id="WP_076979135.1">
    <property type="nucleotide sequence ID" value="NZ_CP019124.1"/>
</dbReference>
<dbReference type="InterPro" id="IPR052896">
    <property type="entry name" value="GGT-like_enzyme"/>
</dbReference>
<organism evidence="1 2">
    <name type="scientific">Brevirhabdus pacifica</name>
    <dbReference type="NCBI Taxonomy" id="1267768"/>
    <lineage>
        <taxon>Bacteria</taxon>
        <taxon>Pseudomonadati</taxon>
        <taxon>Pseudomonadota</taxon>
        <taxon>Alphaproteobacteria</taxon>
        <taxon>Rhodobacterales</taxon>
        <taxon>Paracoccaceae</taxon>
        <taxon>Brevirhabdus</taxon>
    </lineage>
</organism>
<proteinExistence type="predicted"/>
<sequence>MLKASLGLNGGMTAPHRAAALAGRDILAQGGTAIEAMVAAAATIAVTYPHMNGIGGDGFWIIHRPGTAPVGISACGTAAALATPEFYARHGHETAIPARGGLAALTVPGTISGWEKALSLVPAERRLPLSVLLADAIGHAEGGIAVTGNQADCTTDKLAGLRDVTGFAPTFLLDGAPPRAGDRLVQAALGGTLRHLAENGLRSFYQGPLAQTHAAFLEAEGSPLRADDLAGFEARQVTPLTLETSAGQLFNMTAPTQGVASLGILGIFDRLGVSQGEGFAHLHGLIEATKQAFIRRNAELGDPAHMTVPAQEWLTAPALDAMAARIDPERALAWPYEPAEGDTIWMGATDSDGTVVSFIQSVFWEFGSGLTCPETGVFFQNRGAGFTLHEGPNQLGPGRRPFHTLNPALAHLRDGRVMAYGTMGGEGQPQTQAAVFTRHVQFGMDLQQAITAPRWLLGKTWGDDTTSLKIEDRVDPALVEKLRQAGHQVEMLPGFSDLTGHAGAVVRHAGGLVETATDPRADGAALSF</sequence>